<keyword evidence="2" id="KW-0732">Signal</keyword>
<proteinExistence type="predicted"/>
<evidence type="ECO:0000256" key="1">
    <source>
        <dbReference type="SAM" id="MobiDB-lite"/>
    </source>
</evidence>
<evidence type="ECO:0000313" key="3">
    <source>
        <dbReference type="EMBL" id="KAK1496355.1"/>
    </source>
</evidence>
<dbReference type="AlphaFoldDB" id="A0AAI9YC30"/>
<feature type="compositionally biased region" description="Basic residues" evidence="1">
    <location>
        <begin position="77"/>
        <end position="86"/>
    </location>
</feature>
<dbReference type="EMBL" id="MPDP01000013">
    <property type="protein sequence ID" value="KAK1496355.1"/>
    <property type="molecule type" value="Genomic_DNA"/>
</dbReference>
<protein>
    <submittedName>
        <fullName evidence="3">Uncharacterized protein</fullName>
    </submittedName>
</protein>
<gene>
    <name evidence="3" type="ORF">CCUS01_02700</name>
</gene>
<feature type="region of interest" description="Disordered" evidence="1">
    <location>
        <begin position="41"/>
        <end position="123"/>
    </location>
</feature>
<organism evidence="3 4">
    <name type="scientific">Colletotrichum cuscutae</name>
    <dbReference type="NCBI Taxonomy" id="1209917"/>
    <lineage>
        <taxon>Eukaryota</taxon>
        <taxon>Fungi</taxon>
        <taxon>Dikarya</taxon>
        <taxon>Ascomycota</taxon>
        <taxon>Pezizomycotina</taxon>
        <taxon>Sordariomycetes</taxon>
        <taxon>Hypocreomycetidae</taxon>
        <taxon>Glomerellales</taxon>
        <taxon>Glomerellaceae</taxon>
        <taxon>Colletotrichum</taxon>
        <taxon>Colletotrichum acutatum species complex</taxon>
    </lineage>
</organism>
<evidence type="ECO:0000256" key="2">
    <source>
        <dbReference type="SAM" id="SignalP"/>
    </source>
</evidence>
<feature type="signal peptide" evidence="2">
    <location>
        <begin position="1"/>
        <end position="37"/>
    </location>
</feature>
<dbReference type="Proteomes" id="UP001239213">
    <property type="component" value="Unassembled WGS sequence"/>
</dbReference>
<name>A0AAI9YC30_9PEZI</name>
<comment type="caution">
    <text evidence="3">The sequence shown here is derived from an EMBL/GenBank/DDBJ whole genome shotgun (WGS) entry which is preliminary data.</text>
</comment>
<reference evidence="3" key="1">
    <citation type="submission" date="2016-11" db="EMBL/GenBank/DDBJ databases">
        <title>The genome sequence of Colletotrichum cuscutae.</title>
        <authorList>
            <person name="Baroncelli R."/>
        </authorList>
    </citation>
    <scope>NUCLEOTIDE SEQUENCE</scope>
    <source>
        <strain evidence="3">IMI 304802</strain>
    </source>
</reference>
<sequence length="123" mass="13479">MHTKARRPKPTDLRAPPNNTHDTAISLLLLFLFLLETDDTNDNMAQRTPPTPNNNPRPLSRPPSTALRRDAETGALGRRRHGHRPRGSATGHDDVELRELEHGARAAGDVQRPDAEPDAGCGS</sequence>
<keyword evidence="4" id="KW-1185">Reference proteome</keyword>
<feature type="region of interest" description="Disordered" evidence="1">
    <location>
        <begin position="1"/>
        <end position="20"/>
    </location>
</feature>
<evidence type="ECO:0000313" key="4">
    <source>
        <dbReference type="Proteomes" id="UP001239213"/>
    </source>
</evidence>
<feature type="compositionally biased region" description="Pro residues" evidence="1">
    <location>
        <begin position="49"/>
        <end position="61"/>
    </location>
</feature>
<feature type="chain" id="PRO_5042536790" evidence="2">
    <location>
        <begin position="38"/>
        <end position="123"/>
    </location>
</feature>
<feature type="compositionally biased region" description="Basic and acidic residues" evidence="1">
    <location>
        <begin position="91"/>
        <end position="104"/>
    </location>
</feature>
<accession>A0AAI9YC30</accession>